<name>A0A7C8GRR7_9BACI</name>
<comment type="subcellular location">
    <subcellularLocation>
        <location evidence="1 7">Cell membrane</location>
        <topology evidence="1 7">Multi-pass membrane protein</topology>
    </subcellularLocation>
</comment>
<evidence type="ECO:0000256" key="5">
    <source>
        <dbReference type="ARBA" id="ARBA00022989"/>
    </source>
</evidence>
<evidence type="ECO:0000313" key="9">
    <source>
        <dbReference type="EMBL" id="KAB8127841.1"/>
    </source>
</evidence>
<evidence type="ECO:0000256" key="6">
    <source>
        <dbReference type="ARBA" id="ARBA00023136"/>
    </source>
</evidence>
<feature type="transmembrane region" description="Helical" evidence="8">
    <location>
        <begin position="6"/>
        <end position="23"/>
    </location>
</feature>
<dbReference type="RefSeq" id="WP_153406078.1">
    <property type="nucleotide sequence ID" value="NZ_ML762440.1"/>
</dbReference>
<evidence type="ECO:0000256" key="3">
    <source>
        <dbReference type="ARBA" id="ARBA00022475"/>
    </source>
</evidence>
<keyword evidence="2" id="KW-0813">Transport</keyword>
<dbReference type="OrthoDB" id="21828at2"/>
<evidence type="ECO:0000256" key="1">
    <source>
        <dbReference type="ARBA" id="ARBA00004651"/>
    </source>
</evidence>
<gene>
    <name evidence="9" type="ORF">F9U64_16930</name>
</gene>
<proteinExistence type="inferred from homology"/>
<feature type="transmembrane region" description="Helical" evidence="8">
    <location>
        <begin position="32"/>
        <end position="53"/>
    </location>
</feature>
<keyword evidence="10" id="KW-1185">Reference proteome</keyword>
<keyword evidence="5 8" id="KW-1133">Transmembrane helix</keyword>
<dbReference type="SUPFAM" id="SSF103481">
    <property type="entry name" value="Multidrug resistance efflux transporter EmrE"/>
    <property type="match status" value="1"/>
</dbReference>
<dbReference type="GO" id="GO:0005886">
    <property type="term" value="C:plasma membrane"/>
    <property type="evidence" value="ECO:0007669"/>
    <property type="project" value="UniProtKB-SubCell"/>
</dbReference>
<keyword evidence="4 7" id="KW-0812">Transmembrane</keyword>
<sequence length="104" mass="11526">MEWVILILSGLFEMTGVIMISRWHQTKNWRDLLLLILGFSLSFIGLSYALNYIAMGTAYAIWTGIGAAGGAIVGIIFFNESRNMKRIFCLALIILSVIGLKLIG</sequence>
<feature type="transmembrane region" description="Helical" evidence="8">
    <location>
        <begin position="87"/>
        <end position="103"/>
    </location>
</feature>
<dbReference type="AlphaFoldDB" id="A0A7C8GRR7"/>
<dbReference type="Pfam" id="PF00893">
    <property type="entry name" value="Multi_Drug_Res"/>
    <property type="match status" value="1"/>
</dbReference>
<evidence type="ECO:0000313" key="10">
    <source>
        <dbReference type="Proteomes" id="UP000480246"/>
    </source>
</evidence>
<evidence type="ECO:0000256" key="8">
    <source>
        <dbReference type="SAM" id="Phobius"/>
    </source>
</evidence>
<dbReference type="GO" id="GO:0022857">
    <property type="term" value="F:transmembrane transporter activity"/>
    <property type="evidence" value="ECO:0007669"/>
    <property type="project" value="InterPro"/>
</dbReference>
<evidence type="ECO:0000256" key="4">
    <source>
        <dbReference type="ARBA" id="ARBA00022692"/>
    </source>
</evidence>
<protein>
    <submittedName>
        <fullName evidence="9">Multidrug efflux SMR transporter</fullName>
    </submittedName>
</protein>
<dbReference type="EMBL" id="WEID01000087">
    <property type="protein sequence ID" value="KAB8127841.1"/>
    <property type="molecule type" value="Genomic_DNA"/>
</dbReference>
<reference evidence="9 10" key="1">
    <citation type="submission" date="2019-10" db="EMBL/GenBank/DDBJ databases">
        <title>Gracilibacillus sp. nov. isolated from rice seeds.</title>
        <authorList>
            <person name="He S."/>
        </authorList>
    </citation>
    <scope>NUCLEOTIDE SEQUENCE [LARGE SCALE GENOMIC DNA]</scope>
    <source>
        <strain evidence="9 10">TD8</strain>
    </source>
</reference>
<dbReference type="InterPro" id="IPR045324">
    <property type="entry name" value="Small_multidrug_res"/>
</dbReference>
<evidence type="ECO:0000256" key="2">
    <source>
        <dbReference type="ARBA" id="ARBA00022448"/>
    </source>
</evidence>
<comment type="similarity">
    <text evidence="7">Belongs to the drug/metabolite transporter (DMT) superfamily. Small multidrug resistance (SMR) (TC 2.A.7.1) family.</text>
</comment>
<organism evidence="9 10">
    <name type="scientific">Gracilibacillus oryzae</name>
    <dbReference type="NCBI Taxonomy" id="1672701"/>
    <lineage>
        <taxon>Bacteria</taxon>
        <taxon>Bacillati</taxon>
        <taxon>Bacillota</taxon>
        <taxon>Bacilli</taxon>
        <taxon>Bacillales</taxon>
        <taxon>Bacillaceae</taxon>
        <taxon>Gracilibacillus</taxon>
    </lineage>
</organism>
<keyword evidence="6 8" id="KW-0472">Membrane</keyword>
<dbReference type="PANTHER" id="PTHR30561">
    <property type="entry name" value="SMR FAMILY PROTON-DEPENDENT DRUG EFFLUX TRANSPORTER SUGE"/>
    <property type="match status" value="1"/>
</dbReference>
<accession>A0A7C8GRR7</accession>
<evidence type="ECO:0000256" key="7">
    <source>
        <dbReference type="RuleBase" id="RU003942"/>
    </source>
</evidence>
<dbReference type="Gene3D" id="1.10.3730.20">
    <property type="match status" value="1"/>
</dbReference>
<dbReference type="PANTHER" id="PTHR30561:SF0">
    <property type="entry name" value="GUANIDINIUM EXPORTER"/>
    <property type="match status" value="1"/>
</dbReference>
<comment type="caution">
    <text evidence="9">The sequence shown here is derived from an EMBL/GenBank/DDBJ whole genome shotgun (WGS) entry which is preliminary data.</text>
</comment>
<dbReference type="InterPro" id="IPR000390">
    <property type="entry name" value="Small_drug/metabolite_transptr"/>
</dbReference>
<keyword evidence="3" id="KW-1003">Cell membrane</keyword>
<feature type="transmembrane region" description="Helical" evidence="8">
    <location>
        <begin position="59"/>
        <end position="78"/>
    </location>
</feature>
<dbReference type="InterPro" id="IPR037185">
    <property type="entry name" value="EmrE-like"/>
</dbReference>
<dbReference type="Proteomes" id="UP000480246">
    <property type="component" value="Unassembled WGS sequence"/>
</dbReference>